<gene>
    <name evidence="2" type="ORF">SAMN05444145_10879</name>
</gene>
<sequence length="399" mass="42883">MKKILLLILTGLAAVSCNDDEKIIGSARTFTVKSTTNDWPRNVYGAISRTYEVVTAGASGGWTARLLDGQQGFVLEADEAANTFTVSIGENTGMVNLEDKVCVTYGGEMIYLSLIQISNYFSVSPGKDVGGGIYKYTVGDDGTPTYTGTIANPGTGSVSVTWVSGSEVFTPVLSPAEKPTSLSFTAPANVTFFPNEALFAVAVSDKPDQTVQVTVYQPGLEVPMGALPETGAPGGYYYPLVCGIDVAGVNIPVDPNATWNDVFDPGLTLEQNSTSKNQTAPVNPCPEGWNAPTEVQMKRIAEQENWTCNKSADPTGPDYFYWNMRDGGRSDCEIFGATRTNPEIRPWSCETRANAQPQAWRMLVNRSSNPSVKVSSAGRTTKMGSGNYAYIVRCVREAK</sequence>
<dbReference type="Proteomes" id="UP000183253">
    <property type="component" value="Unassembled WGS sequence"/>
</dbReference>
<proteinExistence type="predicted"/>
<feature type="compositionally biased region" description="Polar residues" evidence="1">
    <location>
        <begin position="270"/>
        <end position="281"/>
    </location>
</feature>
<dbReference type="RefSeq" id="WP_143029395.1">
    <property type="nucleotide sequence ID" value="NZ_CAEG01000015.1"/>
</dbReference>
<reference evidence="2 3" key="1">
    <citation type="submission" date="2016-10" db="EMBL/GenBank/DDBJ databases">
        <authorList>
            <person name="de Groot N.N."/>
        </authorList>
    </citation>
    <scope>NUCLEOTIDE SEQUENCE [LARGE SCALE GENOMIC DNA]</scope>
    <source>
        <strain evidence="2 3">DSM 25383</strain>
    </source>
</reference>
<protein>
    <recommendedName>
        <fullName evidence="4">Major paralogous domain-containing protein</fullName>
    </recommendedName>
</protein>
<dbReference type="STRING" id="1033731.SAMN05444145_10879"/>
<dbReference type="AlphaFoldDB" id="A0A1H4ETY0"/>
<organism evidence="2 3">
    <name type="scientific">Alistipes timonensis JC136</name>
    <dbReference type="NCBI Taxonomy" id="1033731"/>
    <lineage>
        <taxon>Bacteria</taxon>
        <taxon>Pseudomonadati</taxon>
        <taxon>Bacteroidota</taxon>
        <taxon>Bacteroidia</taxon>
        <taxon>Bacteroidales</taxon>
        <taxon>Rikenellaceae</taxon>
        <taxon>Alistipes</taxon>
    </lineage>
</organism>
<name>A0A1H4ETY0_9BACT</name>
<evidence type="ECO:0000313" key="3">
    <source>
        <dbReference type="Proteomes" id="UP000183253"/>
    </source>
</evidence>
<dbReference type="OrthoDB" id="9891838at2"/>
<keyword evidence="3" id="KW-1185">Reference proteome</keyword>
<evidence type="ECO:0000313" key="2">
    <source>
        <dbReference type="EMBL" id="SEA88407.1"/>
    </source>
</evidence>
<feature type="region of interest" description="Disordered" evidence="1">
    <location>
        <begin position="270"/>
        <end position="289"/>
    </location>
</feature>
<evidence type="ECO:0008006" key="4">
    <source>
        <dbReference type="Google" id="ProtNLM"/>
    </source>
</evidence>
<dbReference type="PROSITE" id="PS51257">
    <property type="entry name" value="PROKAR_LIPOPROTEIN"/>
    <property type="match status" value="1"/>
</dbReference>
<accession>A0A1H4ETY0</accession>
<evidence type="ECO:0000256" key="1">
    <source>
        <dbReference type="SAM" id="MobiDB-lite"/>
    </source>
</evidence>
<dbReference type="EMBL" id="FNRI01000008">
    <property type="protein sequence ID" value="SEA88407.1"/>
    <property type="molecule type" value="Genomic_DNA"/>
</dbReference>